<evidence type="ECO:0000313" key="5">
    <source>
        <dbReference type="Proteomes" id="UP000658656"/>
    </source>
</evidence>
<name>A0A8H9MCP3_9PSEU</name>
<dbReference type="Proteomes" id="UP000658656">
    <property type="component" value="Unassembled WGS sequence"/>
</dbReference>
<sequence>MASARTEQANPLLNKLNLTQKVQLISGASYWTTCPQASIGLGSITFSDGPSGVRGTTWDECSPSTCLPSPTALAATWDEALTMRLGTLLAHEARRKGIHVLLGPNLNLHRSPLGGRHFECFSEDPLLTARIGAAYIRALQAQGVGATPKHFVANDSEAERFTADVRVDERTLREVYLAPFEQAVTVGAWLLMSAYNRVNGVTMTEHSLLRDPLKEEWGFDGVVISDWLAVRSTVAAGNGGNDLAMPGPATAWSDRLVDAVLAGDVPEAIINDKVARLLRLADRVKAFTTDREPDDGLVQQNELKQTLLQQAAASSAVLVRNENGLLPLNPNRLKRIAVIGPNALVAQIQGGGSAAVIPEKTVSPLEDIRERLLPETKVAYAAGVDFGSELPLMPLEMLRNPETRRPGVRVRYLDKDGQVIRIENRQATQLIWLDDGLVDVDLIEIETCLRVLEPGIYRIGVGGNGAIRSPGTYRLAADEQILVDEVIDNHESGQPGTAVPAAPGTGEVELHQDQEIAIRLSHQIKSGAIGVPTGVTLSLLLGRAQTHEEALAAAVDVARDADVAILIVGTTNYDESEGADRATMTLPRRQNELINKIAAVNKRTVVVLNTGAPVEIPWHKAVDALLLCWFPGQEGGKALADILFGAREPGGRLPTTWATSESDVPVLVTQPQDNQLVYAEGLHIGYRAWARTKVKPAYYFGHGLGYTEWQLHALKVPDTASLTSPITVQVRLANVGLRPGREVVQVYLQRKLSVIDRPIIWLAGFCGVQADPGHGVTAEIHISPRSFQHWSEQSHSWETETGTFTILAGRSAGDLPLSAPVTIRSS</sequence>
<reference evidence="4" key="2">
    <citation type="submission" date="2020-09" db="EMBL/GenBank/DDBJ databases">
        <authorList>
            <person name="Sun Q."/>
            <person name="Zhou Y."/>
        </authorList>
    </citation>
    <scope>NUCLEOTIDE SEQUENCE</scope>
    <source>
        <strain evidence="4">CGMCC 4.7679</strain>
    </source>
</reference>
<reference evidence="4" key="1">
    <citation type="journal article" date="2014" name="Int. J. Syst. Evol. Microbiol.">
        <title>Complete genome sequence of Corynebacterium casei LMG S-19264T (=DSM 44701T), isolated from a smear-ripened cheese.</title>
        <authorList>
            <consortium name="US DOE Joint Genome Institute (JGI-PGF)"/>
            <person name="Walter F."/>
            <person name="Albersmeier A."/>
            <person name="Kalinowski J."/>
            <person name="Ruckert C."/>
        </authorList>
    </citation>
    <scope>NUCLEOTIDE SEQUENCE</scope>
    <source>
        <strain evidence="4">CGMCC 4.7679</strain>
    </source>
</reference>
<dbReference type="Gene3D" id="2.60.40.10">
    <property type="entry name" value="Immunoglobulins"/>
    <property type="match status" value="1"/>
</dbReference>
<dbReference type="InterPro" id="IPR001764">
    <property type="entry name" value="Glyco_hydro_3_N"/>
</dbReference>
<dbReference type="GO" id="GO:0004553">
    <property type="term" value="F:hydrolase activity, hydrolyzing O-glycosyl compounds"/>
    <property type="evidence" value="ECO:0007669"/>
    <property type="project" value="InterPro"/>
</dbReference>
<dbReference type="OrthoDB" id="3187421at2"/>
<dbReference type="AlphaFoldDB" id="A0A8H9MCP3"/>
<dbReference type="PRINTS" id="PR00133">
    <property type="entry name" value="GLHYDRLASE3"/>
</dbReference>
<proteinExistence type="inferred from homology"/>
<feature type="domain" description="Fibronectin type III-like" evidence="3">
    <location>
        <begin position="742"/>
        <end position="812"/>
    </location>
</feature>
<comment type="caution">
    <text evidence="4">The sequence shown here is derived from an EMBL/GenBank/DDBJ whole genome shotgun (WGS) entry which is preliminary data.</text>
</comment>
<dbReference type="InterPro" id="IPR036962">
    <property type="entry name" value="Glyco_hydro_3_N_sf"/>
</dbReference>
<dbReference type="SMART" id="SM01217">
    <property type="entry name" value="Fn3_like"/>
    <property type="match status" value="1"/>
</dbReference>
<dbReference type="PANTHER" id="PTHR42715:SF10">
    <property type="entry name" value="BETA-GLUCOSIDASE"/>
    <property type="match status" value="1"/>
</dbReference>
<accession>A0A8H9MCP3</accession>
<gene>
    <name evidence="4" type="ORF">GCM10017566_54090</name>
</gene>
<dbReference type="InterPro" id="IPR050288">
    <property type="entry name" value="Cellulose_deg_GH3"/>
</dbReference>
<dbReference type="Pfam" id="PF01915">
    <property type="entry name" value="Glyco_hydro_3_C"/>
    <property type="match status" value="1"/>
</dbReference>
<dbReference type="Gene3D" id="2.60.120.260">
    <property type="entry name" value="Galactose-binding domain-like"/>
    <property type="match status" value="1"/>
</dbReference>
<dbReference type="InterPro" id="IPR002772">
    <property type="entry name" value="Glyco_hydro_3_C"/>
</dbReference>
<dbReference type="PANTHER" id="PTHR42715">
    <property type="entry name" value="BETA-GLUCOSIDASE"/>
    <property type="match status" value="1"/>
</dbReference>
<evidence type="ECO:0000259" key="3">
    <source>
        <dbReference type="SMART" id="SM01217"/>
    </source>
</evidence>
<dbReference type="RefSeq" id="WP_145933048.1">
    <property type="nucleotide sequence ID" value="NZ_BNAV01000009.1"/>
</dbReference>
<keyword evidence="2 4" id="KW-0378">Hydrolase</keyword>
<dbReference type="GO" id="GO:0005975">
    <property type="term" value="P:carbohydrate metabolic process"/>
    <property type="evidence" value="ECO:0007669"/>
    <property type="project" value="InterPro"/>
</dbReference>
<dbReference type="InterPro" id="IPR017853">
    <property type="entry name" value="GH"/>
</dbReference>
<dbReference type="InterPro" id="IPR036881">
    <property type="entry name" value="Glyco_hydro_3_C_sf"/>
</dbReference>
<dbReference type="EMBL" id="BNAV01000009">
    <property type="protein sequence ID" value="GHF73325.1"/>
    <property type="molecule type" value="Genomic_DNA"/>
</dbReference>
<evidence type="ECO:0000256" key="1">
    <source>
        <dbReference type="ARBA" id="ARBA00005336"/>
    </source>
</evidence>
<dbReference type="InterPro" id="IPR026891">
    <property type="entry name" value="Fn3-like"/>
</dbReference>
<dbReference type="SUPFAM" id="SSF51445">
    <property type="entry name" value="(Trans)glycosidases"/>
    <property type="match status" value="1"/>
</dbReference>
<dbReference type="Gene3D" id="3.20.20.300">
    <property type="entry name" value="Glycoside hydrolase, family 3, N-terminal domain"/>
    <property type="match status" value="1"/>
</dbReference>
<organism evidence="4 5">
    <name type="scientific">Amycolatopsis bartoniae</name>
    <dbReference type="NCBI Taxonomy" id="941986"/>
    <lineage>
        <taxon>Bacteria</taxon>
        <taxon>Bacillati</taxon>
        <taxon>Actinomycetota</taxon>
        <taxon>Actinomycetes</taxon>
        <taxon>Pseudonocardiales</taxon>
        <taxon>Pseudonocardiaceae</taxon>
        <taxon>Amycolatopsis</taxon>
    </lineage>
</organism>
<dbReference type="Pfam" id="PF14310">
    <property type="entry name" value="Fn3-like"/>
    <property type="match status" value="1"/>
</dbReference>
<evidence type="ECO:0000256" key="2">
    <source>
        <dbReference type="ARBA" id="ARBA00022801"/>
    </source>
</evidence>
<comment type="similarity">
    <text evidence="1">Belongs to the glycosyl hydrolase 3 family.</text>
</comment>
<keyword evidence="5" id="KW-1185">Reference proteome</keyword>
<dbReference type="InterPro" id="IPR013783">
    <property type="entry name" value="Ig-like_fold"/>
</dbReference>
<dbReference type="SUPFAM" id="SSF52279">
    <property type="entry name" value="Beta-D-glucan exohydrolase, C-terminal domain"/>
    <property type="match status" value="1"/>
</dbReference>
<dbReference type="Pfam" id="PF00933">
    <property type="entry name" value="Glyco_hydro_3"/>
    <property type="match status" value="1"/>
</dbReference>
<dbReference type="Gene3D" id="3.40.50.1700">
    <property type="entry name" value="Glycoside hydrolase family 3 C-terminal domain"/>
    <property type="match status" value="1"/>
</dbReference>
<evidence type="ECO:0000313" key="4">
    <source>
        <dbReference type="EMBL" id="GHF73325.1"/>
    </source>
</evidence>
<protein>
    <submittedName>
        <fullName evidence="4">Glycosyl hydrolase</fullName>
    </submittedName>
</protein>